<comment type="caution">
    <text evidence="4">The sequence shown here is derived from an EMBL/GenBank/DDBJ whole genome shotgun (WGS) entry which is preliminary data.</text>
</comment>
<dbReference type="Proteomes" id="UP000623250">
    <property type="component" value="Unassembled WGS sequence"/>
</dbReference>
<accession>A0A8I1GEV4</accession>
<protein>
    <submittedName>
        <fullName evidence="4">GPW/gp25 family protein</fullName>
    </submittedName>
</protein>
<evidence type="ECO:0000256" key="2">
    <source>
        <dbReference type="SAM" id="Phobius"/>
    </source>
</evidence>
<keyword evidence="2" id="KW-0812">Transmembrane</keyword>
<feature type="transmembrane region" description="Helical" evidence="2">
    <location>
        <begin position="56"/>
        <end position="82"/>
    </location>
</feature>
<name>A0A8I1GEV4_9HYPH</name>
<dbReference type="SUPFAM" id="SSF160719">
    <property type="entry name" value="gpW/gp25-like"/>
    <property type="match status" value="1"/>
</dbReference>
<evidence type="ECO:0000313" key="5">
    <source>
        <dbReference type="Proteomes" id="UP000623250"/>
    </source>
</evidence>
<feature type="region of interest" description="Disordered" evidence="1">
    <location>
        <begin position="1"/>
        <end position="23"/>
    </location>
</feature>
<keyword evidence="2" id="KW-0472">Membrane</keyword>
<organism evidence="4 5">
    <name type="scientific">Rhodomicrobium udaipurense</name>
    <dbReference type="NCBI Taxonomy" id="1202716"/>
    <lineage>
        <taxon>Bacteria</taxon>
        <taxon>Pseudomonadati</taxon>
        <taxon>Pseudomonadota</taxon>
        <taxon>Alphaproteobacteria</taxon>
        <taxon>Hyphomicrobiales</taxon>
        <taxon>Hyphomicrobiaceae</taxon>
        <taxon>Rhodomicrobium</taxon>
    </lineage>
</organism>
<keyword evidence="2" id="KW-1133">Transmembrane helix</keyword>
<dbReference type="InterPro" id="IPR007048">
    <property type="entry name" value="IraD/Gp25-like"/>
</dbReference>
<gene>
    <name evidence="4" type="ORF">JDN41_06810</name>
</gene>
<dbReference type="Gene3D" id="3.10.450.40">
    <property type="match status" value="1"/>
</dbReference>
<dbReference type="EMBL" id="JAEMUK010000012">
    <property type="protein sequence ID" value="MBJ7543263.1"/>
    <property type="molecule type" value="Genomic_DNA"/>
</dbReference>
<keyword evidence="5" id="KW-1185">Reference proteome</keyword>
<sequence length="151" mass="16930">MSSRPRRSRRRPSRRRLPMAGLDRATGRPLDGFAHVVQSIDVIFTTRLGDRVMRRWFGAIGSALLGRLLVPKTILLFIAALATALDLWEPRFKVTRIDTSGNTSDAIRLGQLALVIEGEYRPRGHLGDTRSEGLRRISLASNKYGYTLSEV</sequence>
<feature type="domain" description="IraD/Gp25-like" evidence="3">
    <location>
        <begin position="34"/>
        <end position="119"/>
    </location>
</feature>
<evidence type="ECO:0000313" key="4">
    <source>
        <dbReference type="EMBL" id="MBJ7543263.1"/>
    </source>
</evidence>
<dbReference type="AlphaFoldDB" id="A0A8I1GEV4"/>
<evidence type="ECO:0000256" key="1">
    <source>
        <dbReference type="SAM" id="MobiDB-lite"/>
    </source>
</evidence>
<reference evidence="4 5" key="1">
    <citation type="submission" date="2020-12" db="EMBL/GenBank/DDBJ databases">
        <title>Revised draft genomes of Rhodomicrobium vannielii ATCC 17100 and Rhodomicrobium udaipurense JA643.</title>
        <authorList>
            <person name="Conners E.M."/>
            <person name="Davenport E.J."/>
            <person name="Bose A."/>
        </authorList>
    </citation>
    <scope>NUCLEOTIDE SEQUENCE [LARGE SCALE GENOMIC DNA]</scope>
    <source>
        <strain evidence="4 5">JA643</strain>
    </source>
</reference>
<feature type="compositionally biased region" description="Basic residues" evidence="1">
    <location>
        <begin position="1"/>
        <end position="17"/>
    </location>
</feature>
<evidence type="ECO:0000259" key="3">
    <source>
        <dbReference type="Pfam" id="PF04965"/>
    </source>
</evidence>
<proteinExistence type="predicted"/>
<dbReference type="Pfam" id="PF04965">
    <property type="entry name" value="GPW_gp25"/>
    <property type="match status" value="1"/>
</dbReference>